<dbReference type="AlphaFoldDB" id="A0A286URV0"/>
<dbReference type="InterPro" id="IPR040096">
    <property type="entry name" value="Ric1"/>
</dbReference>
<dbReference type="EMBL" id="NBII01000002">
    <property type="protein sequence ID" value="PAV22254.1"/>
    <property type="molecule type" value="Genomic_DNA"/>
</dbReference>
<evidence type="ECO:0000313" key="1">
    <source>
        <dbReference type="EMBL" id="PAV22254.1"/>
    </source>
</evidence>
<dbReference type="PANTHER" id="PTHR22746:SF10">
    <property type="entry name" value="GUANINE NUCLEOTIDE EXCHANGE FACTOR SUBUNIT RIC1"/>
    <property type="match status" value="1"/>
</dbReference>
<dbReference type="STRING" id="2282107.A0A286URV0"/>
<sequence>MYFPTSTARQLSTLPTLPNLSPEPVIALCSNSSKSLFCTLTKNGLAVWRARPAVVLTYLSRTSLSLIEHGENAAARWAPDGSRILIQTNGSYLVLVHVHYDMSTSSRLYQTPPLSSGAQRHFRPGPGEAQPMFSVKLSFEGVIRVDGELLSVSPRRDCIIFSTNAPPAVQRIPWPSVDDVQDDEIPDRTLLGHDTWIINDTELPWLANPNVTITQISYSRSTGVETWIASDGRAYFVQFIDTIETERLESSSEDHEESESHDSVQSPTLCWQGVCIHDVEAPRWVQKQKATEDNAEFDYIDSRRAVCIAINSKFSLVATGTQRIGEFSLV</sequence>
<protein>
    <submittedName>
        <fullName evidence="1">RIC1-domain-containing</fullName>
    </submittedName>
</protein>
<comment type="caution">
    <text evidence="1">The sequence shown here is derived from an EMBL/GenBank/DDBJ whole genome shotgun (WGS) entry which is preliminary data.</text>
</comment>
<gene>
    <name evidence="1" type="ORF">PNOK_0221100</name>
</gene>
<organism evidence="1 2">
    <name type="scientific">Pyrrhoderma noxium</name>
    <dbReference type="NCBI Taxonomy" id="2282107"/>
    <lineage>
        <taxon>Eukaryota</taxon>
        <taxon>Fungi</taxon>
        <taxon>Dikarya</taxon>
        <taxon>Basidiomycota</taxon>
        <taxon>Agaricomycotina</taxon>
        <taxon>Agaricomycetes</taxon>
        <taxon>Hymenochaetales</taxon>
        <taxon>Hymenochaetaceae</taxon>
        <taxon>Pyrrhoderma</taxon>
    </lineage>
</organism>
<dbReference type="GO" id="GO:0000139">
    <property type="term" value="C:Golgi membrane"/>
    <property type="evidence" value="ECO:0007669"/>
    <property type="project" value="TreeGrafter"/>
</dbReference>
<accession>A0A286URV0</accession>
<proteinExistence type="predicted"/>
<dbReference type="GO" id="GO:0005829">
    <property type="term" value="C:cytosol"/>
    <property type="evidence" value="ECO:0007669"/>
    <property type="project" value="TreeGrafter"/>
</dbReference>
<dbReference type="Proteomes" id="UP000217199">
    <property type="component" value="Unassembled WGS sequence"/>
</dbReference>
<keyword evidence="2" id="KW-1185">Reference proteome</keyword>
<dbReference type="InParanoid" id="A0A286URV0"/>
<evidence type="ECO:0000313" key="2">
    <source>
        <dbReference type="Proteomes" id="UP000217199"/>
    </source>
</evidence>
<reference evidence="1 2" key="1">
    <citation type="journal article" date="2017" name="Mol. Ecol.">
        <title>Comparative and population genomic landscape of Phellinus noxius: A hypervariable fungus causing root rot in trees.</title>
        <authorList>
            <person name="Chung C.L."/>
            <person name="Lee T.J."/>
            <person name="Akiba M."/>
            <person name="Lee H.H."/>
            <person name="Kuo T.H."/>
            <person name="Liu D."/>
            <person name="Ke H.M."/>
            <person name="Yokoi T."/>
            <person name="Roa M.B."/>
            <person name="Lu M.J."/>
            <person name="Chang Y.Y."/>
            <person name="Ann P.J."/>
            <person name="Tsai J.N."/>
            <person name="Chen C.Y."/>
            <person name="Tzean S.S."/>
            <person name="Ota Y."/>
            <person name="Hattori T."/>
            <person name="Sahashi N."/>
            <person name="Liou R.F."/>
            <person name="Kikuchi T."/>
            <person name="Tsai I.J."/>
        </authorList>
    </citation>
    <scope>NUCLEOTIDE SEQUENCE [LARGE SCALE GENOMIC DNA]</scope>
    <source>
        <strain evidence="1 2">FFPRI411160</strain>
    </source>
</reference>
<dbReference type="PANTHER" id="PTHR22746">
    <property type="entry name" value="RAB6A-GEF COMPLEX PARTNER PROTEIN 1"/>
    <property type="match status" value="1"/>
</dbReference>
<dbReference type="GO" id="GO:0042147">
    <property type="term" value="P:retrograde transport, endosome to Golgi"/>
    <property type="evidence" value="ECO:0007669"/>
    <property type="project" value="TreeGrafter"/>
</dbReference>
<dbReference type="GO" id="GO:0034066">
    <property type="term" value="C:Ric1-Rgp1 guanyl-nucleotide exchange factor complex"/>
    <property type="evidence" value="ECO:0007669"/>
    <property type="project" value="InterPro"/>
</dbReference>
<name>A0A286URV0_9AGAM</name>
<dbReference type="OrthoDB" id="67540at2759"/>
<dbReference type="GO" id="GO:0006886">
    <property type="term" value="P:intracellular protein transport"/>
    <property type="evidence" value="ECO:0007669"/>
    <property type="project" value="InterPro"/>
</dbReference>